<dbReference type="NCBIfam" id="TIGR02491">
    <property type="entry name" value="NrdG"/>
    <property type="match status" value="1"/>
</dbReference>
<dbReference type="SFLD" id="SFLDG01066">
    <property type="entry name" value="organic_radical-activating_enz"/>
    <property type="match status" value="1"/>
</dbReference>
<dbReference type="RefSeq" id="WP_396569136.1">
    <property type="nucleotide sequence ID" value="NZ_JBITRD010000002.1"/>
</dbReference>
<dbReference type="CDD" id="cd01335">
    <property type="entry name" value="Radical_SAM"/>
    <property type="match status" value="1"/>
</dbReference>
<dbReference type="InterPro" id="IPR007197">
    <property type="entry name" value="rSAM"/>
</dbReference>
<evidence type="ECO:0000256" key="2">
    <source>
        <dbReference type="ARBA" id="ARBA00022485"/>
    </source>
</evidence>
<evidence type="ECO:0000256" key="4">
    <source>
        <dbReference type="ARBA" id="ARBA00022723"/>
    </source>
</evidence>
<evidence type="ECO:0000256" key="3">
    <source>
        <dbReference type="ARBA" id="ARBA00022691"/>
    </source>
</evidence>
<dbReference type="Proteomes" id="UP001614216">
    <property type="component" value="Unassembled WGS sequence"/>
</dbReference>
<evidence type="ECO:0000256" key="1">
    <source>
        <dbReference type="ARBA" id="ARBA00001966"/>
    </source>
</evidence>
<proteinExistence type="inferred from homology"/>
<comment type="caution">
    <text evidence="8">The sequence shown here is derived from an EMBL/GenBank/DDBJ whole genome shotgun (WGS) entry which is preliminary data.</text>
</comment>
<evidence type="ECO:0000256" key="7">
    <source>
        <dbReference type="PIRNR" id="PIRNR000368"/>
    </source>
</evidence>
<gene>
    <name evidence="8" type="primary">nrdG</name>
    <name evidence="8" type="ORF">ACIF0M_03475</name>
</gene>
<dbReference type="PANTHER" id="PTHR30352:SF2">
    <property type="entry name" value="ANAEROBIC RIBONUCLEOSIDE-TRIPHOSPHATE REDUCTASE-ACTIVATING PROTEIN"/>
    <property type="match status" value="1"/>
</dbReference>
<evidence type="ECO:0000256" key="6">
    <source>
        <dbReference type="ARBA" id="ARBA00023014"/>
    </source>
</evidence>
<dbReference type="SFLD" id="SFLDF00299">
    <property type="entry name" value="anaerobic_ribonucleoside-triph"/>
    <property type="match status" value="1"/>
</dbReference>
<organism evidence="8 9">
    <name type="scientific">Dorea amylophila</name>
    <dbReference type="NCBI Taxonomy" id="2981789"/>
    <lineage>
        <taxon>Bacteria</taxon>
        <taxon>Bacillati</taxon>
        <taxon>Bacillota</taxon>
        <taxon>Clostridia</taxon>
        <taxon>Lachnospirales</taxon>
        <taxon>Lachnospiraceae</taxon>
        <taxon>Dorea</taxon>
    </lineage>
</organism>
<dbReference type="SFLD" id="SFLDS00029">
    <property type="entry name" value="Radical_SAM"/>
    <property type="match status" value="1"/>
</dbReference>
<keyword evidence="6" id="KW-0411">Iron-sulfur</keyword>
<dbReference type="Gene3D" id="3.20.20.70">
    <property type="entry name" value="Aldolase class I"/>
    <property type="match status" value="1"/>
</dbReference>
<protein>
    <recommendedName>
        <fullName evidence="7">Anaerobic ribonucleoside-triphosphate reductase-activating protein</fullName>
        <ecNumber evidence="7">1.97.1.-</ecNumber>
    </recommendedName>
</protein>
<evidence type="ECO:0000313" key="8">
    <source>
        <dbReference type="EMBL" id="MFI7844604.1"/>
    </source>
</evidence>
<accession>A0ABW8AXD1</accession>
<dbReference type="InterPro" id="IPR013785">
    <property type="entry name" value="Aldolase_TIM"/>
</dbReference>
<dbReference type="EC" id="1.97.1.-" evidence="7"/>
<dbReference type="EMBL" id="JBITRD010000002">
    <property type="protein sequence ID" value="MFI7844604.1"/>
    <property type="molecule type" value="Genomic_DNA"/>
</dbReference>
<dbReference type="PIRSF" id="PIRSF000368">
    <property type="entry name" value="NrdG"/>
    <property type="match status" value="1"/>
</dbReference>
<keyword evidence="9" id="KW-1185">Reference proteome</keyword>
<comment type="cofactor">
    <cofactor evidence="1">
        <name>[4Fe-4S] cluster</name>
        <dbReference type="ChEBI" id="CHEBI:49883"/>
    </cofactor>
</comment>
<keyword evidence="3" id="KW-0949">S-adenosyl-L-methionine</keyword>
<dbReference type="InterPro" id="IPR034457">
    <property type="entry name" value="Organic_radical-activating"/>
</dbReference>
<dbReference type="Pfam" id="PF13353">
    <property type="entry name" value="Fer4_12"/>
    <property type="match status" value="1"/>
</dbReference>
<reference evidence="8 9" key="1">
    <citation type="submission" date="2024-08" db="EMBL/GenBank/DDBJ databases">
        <authorList>
            <person name="Vancuren S.J."/>
            <person name="Allen-Vercoe E."/>
        </authorList>
    </citation>
    <scope>NUCLEOTIDE SEQUENCE [LARGE SCALE GENOMIC DNA]</scope>
    <source>
        <strain evidence="8 9">16-6-I_42_FAA</strain>
    </source>
</reference>
<evidence type="ECO:0000256" key="5">
    <source>
        <dbReference type="ARBA" id="ARBA00023004"/>
    </source>
</evidence>
<dbReference type="SFLD" id="SFLDG01063">
    <property type="entry name" value="activating_enzymes__group_1"/>
    <property type="match status" value="1"/>
</dbReference>
<comment type="similarity">
    <text evidence="7">Belongs to the organic radical-activating enzymes family.</text>
</comment>
<comment type="function">
    <text evidence="7">Activation of anaerobic ribonucleoside-triphosphate reductase under anaerobic conditions by generation of an organic free radical, using S-adenosylmethionine and reduced flavodoxin as cosubstrates to produce 5'-deoxy-adenosine.</text>
</comment>
<keyword evidence="4" id="KW-0479">Metal-binding</keyword>
<name>A0ABW8AXD1_9FIRM</name>
<evidence type="ECO:0000313" key="9">
    <source>
        <dbReference type="Proteomes" id="UP001614216"/>
    </source>
</evidence>
<dbReference type="InterPro" id="IPR012837">
    <property type="entry name" value="NrdG"/>
</dbReference>
<dbReference type="InterPro" id="IPR058240">
    <property type="entry name" value="rSAM_sf"/>
</dbReference>
<keyword evidence="5" id="KW-0408">Iron</keyword>
<keyword evidence="7" id="KW-0560">Oxidoreductase</keyword>
<sequence length="168" mass="19184">MRYHNITQDDMNNGDGLRVVLWVAGCEHHCKGCQNPVTWNPDDGLVFDKRAFNEIMKALEKPYVAGITFSGGDPLHPQNRGAVFSIMKAVQKRFPKKTIWVYTGYTWEQILANKYLLAAVKYADVLVDGRFEEELKDVNYHWAGSTNQRVIDVQKSLQKGEVVLHESN</sequence>
<dbReference type="SUPFAM" id="SSF102114">
    <property type="entry name" value="Radical SAM enzymes"/>
    <property type="match status" value="1"/>
</dbReference>
<dbReference type="PANTHER" id="PTHR30352">
    <property type="entry name" value="PYRUVATE FORMATE-LYASE-ACTIVATING ENZYME"/>
    <property type="match status" value="1"/>
</dbReference>
<keyword evidence="2" id="KW-0004">4Fe-4S</keyword>